<feature type="compositionally biased region" description="Basic and acidic residues" evidence="1">
    <location>
        <begin position="1"/>
        <end position="12"/>
    </location>
</feature>
<feature type="region of interest" description="Disordered" evidence="1">
    <location>
        <begin position="1"/>
        <end position="24"/>
    </location>
</feature>
<evidence type="ECO:0008006" key="4">
    <source>
        <dbReference type="Google" id="ProtNLM"/>
    </source>
</evidence>
<keyword evidence="3" id="KW-1185">Reference proteome</keyword>
<evidence type="ECO:0000313" key="3">
    <source>
        <dbReference type="Proteomes" id="UP001626550"/>
    </source>
</evidence>
<comment type="caution">
    <text evidence="2">The sequence shown here is derived from an EMBL/GenBank/DDBJ whole genome shotgun (WGS) entry which is preliminary data.</text>
</comment>
<name>A0ABD2Q7C4_9PLAT</name>
<reference evidence="2 3" key="1">
    <citation type="submission" date="2024-11" db="EMBL/GenBank/DDBJ databases">
        <title>Adaptive evolution of stress response genes in parasites aligns with host niche diversity.</title>
        <authorList>
            <person name="Hahn C."/>
            <person name="Resl P."/>
        </authorList>
    </citation>
    <scope>NUCLEOTIDE SEQUENCE [LARGE SCALE GENOMIC DNA]</scope>
    <source>
        <strain evidence="2">EGGRZ-B1_66</strain>
        <tissue evidence="2">Body</tissue>
    </source>
</reference>
<sequence>MSTQEKTNENRVVEPTPESFGMDNFNMTNSLPEPRITVNDLPWDVMPLSEPYTCSGGGNLFNSFPANAYCTPPMSTRSRHNSEMQPQPSTSQQALNLMKNERGHVFNEPLHRQDYSSTVKNEAFATDLSKNSQLVNEKQPNRPTPVFPNLESDYPTCQGPCFSGSDDAKTTILIGEPVPTFIREDIRLWRKRFLRYCTSKNICDSIEQLEEAYLSFTDQERKELAFMYNMARDSDKPFEVFCERLHAKFSKTTEEIYEELTRMKVSQFPNPNACFQKLMALSTSVNLDEDIALSLFYGKFTASVAREIKLAHKDQPIERLGLTANVIYAAAKRAIKQTQQTQPKPNEQGPSNRNQMSQNRQSPQQHYNYNRRMPVQYERRFSVHPYQRRPRRYPRYDNYGYDRDYYFDYDAERPYKKF</sequence>
<protein>
    <recommendedName>
        <fullName evidence="4">Gag protein</fullName>
    </recommendedName>
</protein>
<evidence type="ECO:0000256" key="1">
    <source>
        <dbReference type="SAM" id="MobiDB-lite"/>
    </source>
</evidence>
<accession>A0ABD2Q7C4</accession>
<feature type="region of interest" description="Disordered" evidence="1">
    <location>
        <begin position="336"/>
        <end position="397"/>
    </location>
</feature>
<evidence type="ECO:0000313" key="2">
    <source>
        <dbReference type="EMBL" id="KAL3315474.1"/>
    </source>
</evidence>
<dbReference type="Proteomes" id="UP001626550">
    <property type="component" value="Unassembled WGS sequence"/>
</dbReference>
<feature type="compositionally biased region" description="Polar residues" evidence="1">
    <location>
        <begin position="336"/>
        <end position="368"/>
    </location>
</feature>
<organism evidence="2 3">
    <name type="scientific">Cichlidogyrus casuarinus</name>
    <dbReference type="NCBI Taxonomy" id="1844966"/>
    <lineage>
        <taxon>Eukaryota</taxon>
        <taxon>Metazoa</taxon>
        <taxon>Spiralia</taxon>
        <taxon>Lophotrochozoa</taxon>
        <taxon>Platyhelminthes</taxon>
        <taxon>Monogenea</taxon>
        <taxon>Monopisthocotylea</taxon>
        <taxon>Dactylogyridea</taxon>
        <taxon>Ancyrocephalidae</taxon>
        <taxon>Cichlidogyrus</taxon>
    </lineage>
</organism>
<dbReference type="AlphaFoldDB" id="A0ABD2Q7C4"/>
<gene>
    <name evidence="2" type="ORF">Ciccas_005891</name>
</gene>
<dbReference type="EMBL" id="JBJKFK010000745">
    <property type="protein sequence ID" value="KAL3315474.1"/>
    <property type="molecule type" value="Genomic_DNA"/>
</dbReference>
<proteinExistence type="predicted"/>